<evidence type="ECO:0000313" key="4">
    <source>
        <dbReference type="Proteomes" id="UP000255316"/>
    </source>
</evidence>
<sequence length="115" mass="13050">MAKIPGYQRDANIFAIYSLLSKEDFFKGAEGNVPQIITVIKNILEDIDLDSEREISKSILKIKKEIENYHDHSSNSNVNDLLSAFSCPTNLTYKTIRSTVCVKNETMKNILSSYD</sequence>
<accession>A0A378IIH8</accession>
<keyword evidence="3" id="KW-1185">Reference proteome</keyword>
<proteinExistence type="predicted"/>
<protein>
    <submittedName>
        <fullName evidence="2">Ankyrin repeat protein</fullName>
    </submittedName>
</protein>
<organism evidence="2 4">
    <name type="scientific">Legionella cincinnatiensis</name>
    <dbReference type="NCBI Taxonomy" id="28085"/>
    <lineage>
        <taxon>Bacteria</taxon>
        <taxon>Pseudomonadati</taxon>
        <taxon>Pseudomonadota</taxon>
        <taxon>Gammaproteobacteria</taxon>
        <taxon>Legionellales</taxon>
        <taxon>Legionellaceae</taxon>
        <taxon>Legionella</taxon>
    </lineage>
</organism>
<dbReference type="AlphaFoldDB" id="A0A378IIH8"/>
<dbReference type="EMBL" id="LNXX01000020">
    <property type="protein sequence ID" value="KTC87236.1"/>
    <property type="molecule type" value="Genomic_DNA"/>
</dbReference>
<gene>
    <name evidence="1" type="ORF">Lcin_1595</name>
    <name evidence="2" type="ORF">NCTC12438_00895</name>
</gene>
<dbReference type="RefSeq" id="WP_058464779.1">
    <property type="nucleotide sequence ID" value="NZ_CAAAHQ010000066.1"/>
</dbReference>
<reference evidence="2 4" key="2">
    <citation type="submission" date="2018-06" db="EMBL/GenBank/DDBJ databases">
        <authorList>
            <consortium name="Pathogen Informatics"/>
            <person name="Doyle S."/>
        </authorList>
    </citation>
    <scope>NUCLEOTIDE SEQUENCE [LARGE SCALE GENOMIC DNA]</scope>
    <source>
        <strain evidence="2 4">NCTC12438</strain>
    </source>
</reference>
<name>A0A378IIH8_9GAMM</name>
<evidence type="ECO:0000313" key="3">
    <source>
        <dbReference type="Proteomes" id="UP000054854"/>
    </source>
</evidence>
<dbReference type="Proteomes" id="UP000255316">
    <property type="component" value="Unassembled WGS sequence"/>
</dbReference>
<evidence type="ECO:0000313" key="2">
    <source>
        <dbReference type="EMBL" id="STX34301.1"/>
    </source>
</evidence>
<dbReference type="EMBL" id="UGNX01000001">
    <property type="protein sequence ID" value="STX34301.1"/>
    <property type="molecule type" value="Genomic_DNA"/>
</dbReference>
<evidence type="ECO:0000313" key="1">
    <source>
        <dbReference type="EMBL" id="KTC87236.1"/>
    </source>
</evidence>
<dbReference type="Proteomes" id="UP000054854">
    <property type="component" value="Unassembled WGS sequence"/>
</dbReference>
<reference evidence="1 3" key="1">
    <citation type="submission" date="2015-11" db="EMBL/GenBank/DDBJ databases">
        <title>Genomic analysis of 38 Legionella species identifies large and diverse effector repertoires.</title>
        <authorList>
            <person name="Burstein D."/>
            <person name="Amaro F."/>
            <person name="Zusman T."/>
            <person name="Lifshitz Z."/>
            <person name="Cohen O."/>
            <person name="Gilbert J.A."/>
            <person name="Pupko T."/>
            <person name="Shuman H.A."/>
            <person name="Segal G."/>
        </authorList>
    </citation>
    <scope>NUCLEOTIDE SEQUENCE [LARGE SCALE GENOMIC DNA]</scope>
    <source>
        <strain evidence="1 3">CDC#72-OH-14</strain>
    </source>
</reference>